<organism evidence="8">
    <name type="scientific">Vannella robusta</name>
    <dbReference type="NCBI Taxonomy" id="1487602"/>
    <lineage>
        <taxon>Eukaryota</taxon>
        <taxon>Amoebozoa</taxon>
        <taxon>Discosea</taxon>
        <taxon>Flabellinia</taxon>
        <taxon>Vannellidae</taxon>
        <taxon>Vannella</taxon>
    </lineage>
</organism>
<dbReference type="Gene3D" id="1.20.120.790">
    <property type="entry name" value="Heat shock protein 90, C-terminal domain"/>
    <property type="match status" value="1"/>
</dbReference>
<dbReference type="Gene3D" id="3.40.50.11260">
    <property type="match status" value="1"/>
</dbReference>
<keyword evidence="2 5" id="KW-0547">Nucleotide-binding</keyword>
<dbReference type="GO" id="GO:0016887">
    <property type="term" value="F:ATP hydrolysis activity"/>
    <property type="evidence" value="ECO:0007669"/>
    <property type="project" value="InterPro"/>
</dbReference>
<sequence>MGPSLERLSHFLVLLVIVSLATLPTYQANAEDVVGDTPDINLKTVGSVTDDEVVQREQEAMSTDGYSVAEKKLLESGAQYQFQAEVSRLMSLIVNSLYSNRDVFLRELISNASDALDKIRFQSLSDPSLLDSNPNFEIRIQPDPENNQLHIIDTGIGMTKEDMINNLGTIAKSGTSEFIAKAETAADTSSLIGQFGVGFYSAFLVANRVTVTSKHNDDNQHIWSSDSEGVFVVGEDPEGNTLGRGTKITLHLKDDSHIYTDQDNLRALIARYSEFINFPIYMYASHIEKHEVAAEPEADDFDEAEEVEDDWEDFEIVEETVYEWELLNDVKPIWTRDQSEITEEEYIAFYKNGLSKSSDVEDPYSWVHFSAEGDLEFKAILYMPREVPDNMFDANRSHDNRGIRLYVRRVYITDEFDTIIPKYLSFIKGIVDSSSLPLNVSREILQQDKSLKLMQKKLVRKAIAMIQKLSIEDEEAYEDFYDDYRINLKLGVLEDRANQDRLAKLLRFHSSKSGNELVSLDQYIENMKEGQDKIYFLAGETRAALENSPLLEKLVSNDYEVLYFTDAIDEYWTQSYNAYESHKLINIAKDVDLDLEEPEEDNTLEEEEFQPLLDFFKSSLKSKVSKVVLSKRLTTTPSALISTAYSFSANMERIQRAQTLSQGVDPFMMSKKVLELNPGHELVRELLEIVQENPDSQLAADMAQLLFDTAALHSGFVLDNPSDFAKSVHRMMSMGINNRSEETGDAPAHEEL</sequence>
<dbReference type="InterPro" id="IPR003594">
    <property type="entry name" value="HATPase_dom"/>
</dbReference>
<evidence type="ECO:0000313" key="8">
    <source>
        <dbReference type="EMBL" id="CAE2233569.1"/>
    </source>
</evidence>
<evidence type="ECO:0000256" key="3">
    <source>
        <dbReference type="ARBA" id="ARBA00022840"/>
    </source>
</evidence>
<dbReference type="FunFam" id="3.30.565.10:FF:000005">
    <property type="entry name" value="Heat shock protein 90"/>
    <property type="match status" value="1"/>
</dbReference>
<dbReference type="InterPro" id="IPR020575">
    <property type="entry name" value="Hsp90_N"/>
</dbReference>
<feature type="binding site" evidence="5">
    <location>
        <position position="111"/>
    </location>
    <ligand>
        <name>ATP</name>
        <dbReference type="ChEBI" id="CHEBI:30616"/>
    </ligand>
</feature>
<protein>
    <recommendedName>
        <fullName evidence="7">Histidine kinase/HSP90-like ATPase domain-containing protein</fullName>
    </recommendedName>
</protein>
<dbReference type="SUPFAM" id="SSF110942">
    <property type="entry name" value="HSP90 C-terminal domain"/>
    <property type="match status" value="1"/>
</dbReference>
<dbReference type="Pfam" id="PF13589">
    <property type="entry name" value="HATPase_c_3"/>
    <property type="match status" value="1"/>
</dbReference>
<feature type="binding site" evidence="5">
    <location>
        <position position="153"/>
    </location>
    <ligand>
        <name>ATP</name>
        <dbReference type="ChEBI" id="CHEBI:30616"/>
    </ligand>
</feature>
<dbReference type="CDD" id="cd16927">
    <property type="entry name" value="HATPase_Hsp90-like"/>
    <property type="match status" value="1"/>
</dbReference>
<evidence type="ECO:0000259" key="7">
    <source>
        <dbReference type="SMART" id="SM00387"/>
    </source>
</evidence>
<dbReference type="InterPro" id="IPR037196">
    <property type="entry name" value="HSP90_C"/>
</dbReference>
<dbReference type="InterPro" id="IPR036890">
    <property type="entry name" value="HATPase_C_sf"/>
</dbReference>
<dbReference type="Pfam" id="PF00183">
    <property type="entry name" value="HSP90"/>
    <property type="match status" value="1"/>
</dbReference>
<dbReference type="Gene3D" id="3.30.230.80">
    <property type="match status" value="1"/>
</dbReference>
<dbReference type="FunFam" id="3.40.50.11260:FF:000005">
    <property type="entry name" value="Heat shock protein 90"/>
    <property type="match status" value="1"/>
</dbReference>
<proteinExistence type="inferred from homology"/>
<evidence type="ECO:0000256" key="1">
    <source>
        <dbReference type="ARBA" id="ARBA00008239"/>
    </source>
</evidence>
<feature type="binding site" evidence="5">
    <location>
        <position position="107"/>
    </location>
    <ligand>
        <name>ATP</name>
        <dbReference type="ChEBI" id="CHEBI:30616"/>
    </ligand>
</feature>
<comment type="similarity">
    <text evidence="1">Belongs to the heat shock protein 90 family.</text>
</comment>
<feature type="binding site" evidence="5">
    <location>
        <begin position="173"/>
        <end position="174"/>
    </location>
    <ligand>
        <name>ATP</name>
        <dbReference type="ChEBI" id="CHEBI:30616"/>
    </ligand>
</feature>
<feature type="binding site" evidence="5">
    <location>
        <position position="246"/>
    </location>
    <ligand>
        <name>ATP</name>
        <dbReference type="ChEBI" id="CHEBI:30616"/>
    </ligand>
</feature>
<feature type="chain" id="PRO_5031170605" description="Histidine kinase/HSP90-like ATPase domain-containing protein" evidence="6">
    <location>
        <begin position="31"/>
        <end position="752"/>
    </location>
</feature>
<dbReference type="GO" id="GO:0140662">
    <property type="term" value="F:ATP-dependent protein folding chaperone"/>
    <property type="evidence" value="ECO:0007669"/>
    <property type="project" value="InterPro"/>
</dbReference>
<dbReference type="HAMAP" id="MF_00505">
    <property type="entry name" value="HSP90"/>
    <property type="match status" value="1"/>
</dbReference>
<dbReference type="GO" id="GO:0005524">
    <property type="term" value="F:ATP binding"/>
    <property type="evidence" value="ECO:0007669"/>
    <property type="project" value="UniProtKB-KW"/>
</dbReference>
<feature type="binding site" evidence="5">
    <location>
        <position position="166"/>
    </location>
    <ligand>
        <name>ATP</name>
        <dbReference type="ChEBI" id="CHEBI:30616"/>
    </ligand>
</feature>
<feature type="binding site" evidence="5">
    <location>
        <position position="442"/>
    </location>
    <ligand>
        <name>ATP</name>
        <dbReference type="ChEBI" id="CHEBI:30616"/>
    </ligand>
</feature>
<feature type="binding site" evidence="5">
    <location>
        <position position="158"/>
    </location>
    <ligand>
        <name>ATP</name>
        <dbReference type="ChEBI" id="CHEBI:30616"/>
    </ligand>
</feature>
<reference evidence="8" key="1">
    <citation type="submission" date="2021-01" db="EMBL/GenBank/DDBJ databases">
        <authorList>
            <person name="Corre E."/>
            <person name="Pelletier E."/>
            <person name="Niang G."/>
            <person name="Scheremetjew M."/>
            <person name="Finn R."/>
            <person name="Kale V."/>
            <person name="Holt S."/>
            <person name="Cochrane G."/>
            <person name="Meng A."/>
            <person name="Brown T."/>
            <person name="Cohen L."/>
        </authorList>
    </citation>
    <scope>NUCLEOTIDE SEQUENCE</scope>
    <source>
        <strain evidence="8">DIVA3 518/3/11/1/6</strain>
    </source>
</reference>
<dbReference type="PANTHER" id="PTHR11528">
    <property type="entry name" value="HEAT SHOCK PROTEIN 90 FAMILY MEMBER"/>
    <property type="match status" value="1"/>
</dbReference>
<dbReference type="AlphaFoldDB" id="A0A7S4IM15"/>
<evidence type="ECO:0000256" key="6">
    <source>
        <dbReference type="SAM" id="SignalP"/>
    </source>
</evidence>
<gene>
    <name evidence="8" type="ORF">VSP0166_LOCUS14364</name>
</gene>
<evidence type="ECO:0000256" key="5">
    <source>
        <dbReference type="PIRSR" id="PIRSR002583-1"/>
    </source>
</evidence>
<dbReference type="SUPFAM" id="SSF54211">
    <property type="entry name" value="Ribosomal protein S5 domain 2-like"/>
    <property type="match status" value="1"/>
</dbReference>
<dbReference type="Gene3D" id="3.30.565.10">
    <property type="entry name" value="Histidine kinase-like ATPase, C-terminal domain"/>
    <property type="match status" value="1"/>
</dbReference>
<name>A0A7S4IM15_9EUKA</name>
<evidence type="ECO:0000256" key="2">
    <source>
        <dbReference type="ARBA" id="ARBA00022741"/>
    </source>
</evidence>
<accession>A0A7S4IM15</accession>
<dbReference type="PRINTS" id="PR00775">
    <property type="entry name" value="HEATSHOCK90"/>
</dbReference>
<dbReference type="InterPro" id="IPR001404">
    <property type="entry name" value="Hsp90_fam"/>
</dbReference>
<keyword evidence="4" id="KW-0143">Chaperone</keyword>
<dbReference type="NCBIfam" id="NF003555">
    <property type="entry name" value="PRK05218.1"/>
    <property type="match status" value="1"/>
</dbReference>
<dbReference type="InterPro" id="IPR019805">
    <property type="entry name" value="Heat_shock_protein_90_CS"/>
</dbReference>
<dbReference type="PIRSF" id="PIRSF002583">
    <property type="entry name" value="Hsp90"/>
    <property type="match status" value="1"/>
</dbReference>
<evidence type="ECO:0000256" key="4">
    <source>
        <dbReference type="ARBA" id="ARBA00023186"/>
    </source>
</evidence>
<keyword evidence="6" id="KW-0732">Signal</keyword>
<dbReference type="GO" id="GO:0051082">
    <property type="term" value="F:unfolded protein binding"/>
    <property type="evidence" value="ECO:0007669"/>
    <property type="project" value="InterPro"/>
</dbReference>
<dbReference type="InterPro" id="IPR020568">
    <property type="entry name" value="Ribosomal_Su5_D2-typ_SF"/>
</dbReference>
<dbReference type="EMBL" id="HBKP01020360">
    <property type="protein sequence ID" value="CAE2233569.1"/>
    <property type="molecule type" value="Transcribed_RNA"/>
</dbReference>
<feature type="binding site" evidence="5">
    <location>
        <position position="172"/>
    </location>
    <ligand>
        <name>ATP</name>
        <dbReference type="ChEBI" id="CHEBI:30616"/>
    </ligand>
</feature>
<dbReference type="PROSITE" id="PS00298">
    <property type="entry name" value="HSP90"/>
    <property type="match status" value="1"/>
</dbReference>
<dbReference type="SUPFAM" id="SSF55874">
    <property type="entry name" value="ATPase domain of HSP90 chaperone/DNA topoisomerase II/histidine kinase"/>
    <property type="match status" value="1"/>
</dbReference>
<feature type="binding site" evidence="5">
    <location>
        <begin position="194"/>
        <end position="199"/>
    </location>
    <ligand>
        <name>ATP</name>
        <dbReference type="ChEBI" id="CHEBI:30616"/>
    </ligand>
</feature>
<feature type="signal peptide" evidence="6">
    <location>
        <begin position="1"/>
        <end position="30"/>
    </location>
</feature>
<feature type="domain" description="Histidine kinase/HSP90-like ATPase" evidence="7">
    <location>
        <begin position="100"/>
        <end position="256"/>
    </location>
</feature>
<keyword evidence="3 5" id="KW-0067">ATP-binding</keyword>
<dbReference type="SMART" id="SM00387">
    <property type="entry name" value="HATPase_c"/>
    <property type="match status" value="1"/>
</dbReference>